<keyword evidence="2" id="KW-1185">Reference proteome</keyword>
<dbReference type="SUPFAM" id="SSF51004">
    <property type="entry name" value="C-terminal (heme d1) domain of cytochrome cd1-nitrite reductase"/>
    <property type="match status" value="1"/>
</dbReference>
<protein>
    <submittedName>
        <fullName evidence="1">Uncharacterized protein</fullName>
    </submittedName>
</protein>
<dbReference type="InterPro" id="IPR011048">
    <property type="entry name" value="Haem_d1_sf"/>
</dbReference>
<proteinExistence type="predicted"/>
<reference evidence="1 2" key="1">
    <citation type="submission" date="2017-06" db="EMBL/GenBank/DDBJ databases">
        <authorList>
            <consortium name="Pathogen Informatics"/>
        </authorList>
    </citation>
    <scope>NUCLEOTIDE SEQUENCE [LARGE SCALE GENOMIC DNA]</scope>
    <source>
        <strain evidence="1 2">NCTC13039</strain>
    </source>
</reference>
<sequence>MKTIVVADQKAGLIHLYDPTTNTWNTPLEDTVLAEHAGLLHLPDGRIAFADDASGELVLLDPAAPENPTRIAIAIPGEHIATDPTGHYIGVSTGLGASFTPSSDQVTLIDLTTPRPRARRVRTRSGEPGITLTDTAVILRHREPGALQRLTYTEITDAGPHVPHVTGTTTEDIDPTGHGDAHDTTTGTIYTATARGLETHDDTTLTPGPIHPWGDPDTNPGRAYFLRHCPRRRIIAATCRHGGDNPRAWHTWTNTLWILDLDTGTTRTTNLGPGLVFRCALTETALIASRIHPDGDELTAHNLTDLSLRASWHLPPLEHGPKAGREPWDAADRRAVAADPTGETAIVTRGGHGQMHIIDTSSPENPITTAAAPSALRDGGHLGWFDDAIAPQHRDRVGR</sequence>
<evidence type="ECO:0000313" key="2">
    <source>
        <dbReference type="Proteomes" id="UP000242637"/>
    </source>
</evidence>
<dbReference type="AlphaFoldDB" id="A0A239VCM2"/>
<dbReference type="GeneID" id="63460568"/>
<dbReference type="OrthoDB" id="3415695at2"/>
<evidence type="ECO:0000313" key="1">
    <source>
        <dbReference type="EMBL" id="SNV19860.1"/>
    </source>
</evidence>
<organism evidence="1 2">
    <name type="scientific">Dermatophilus congolensis</name>
    <dbReference type="NCBI Taxonomy" id="1863"/>
    <lineage>
        <taxon>Bacteria</taxon>
        <taxon>Bacillati</taxon>
        <taxon>Actinomycetota</taxon>
        <taxon>Actinomycetes</taxon>
        <taxon>Micrococcales</taxon>
        <taxon>Dermatophilaceae</taxon>
        <taxon>Dermatophilus</taxon>
    </lineage>
</organism>
<dbReference type="Proteomes" id="UP000242637">
    <property type="component" value="Chromosome 1"/>
</dbReference>
<dbReference type="KEGG" id="dco:SAMEA4475696_0838"/>
<dbReference type="RefSeq" id="WP_051277505.1">
    <property type="nucleotide sequence ID" value="NZ_JAAFNP010000001.1"/>
</dbReference>
<dbReference type="STRING" id="1121387.GCA_000429885_01249"/>
<accession>A0A239VCM2</accession>
<gene>
    <name evidence="1" type="ORF">SAMEA4475696_00838</name>
</gene>
<name>A0A239VCM2_9MICO</name>
<dbReference type="EMBL" id="LT906453">
    <property type="protein sequence ID" value="SNV19860.1"/>
    <property type="molecule type" value="Genomic_DNA"/>
</dbReference>